<evidence type="ECO:0000313" key="10">
    <source>
        <dbReference type="Proteomes" id="UP000527616"/>
    </source>
</evidence>
<evidence type="ECO:0000256" key="4">
    <source>
        <dbReference type="ARBA" id="ARBA00023274"/>
    </source>
</evidence>
<dbReference type="PROSITE" id="PS50126">
    <property type="entry name" value="S1"/>
    <property type="match status" value="4"/>
</dbReference>
<name>A0A7Z0DB74_9ACTN</name>
<evidence type="ECO:0000259" key="8">
    <source>
        <dbReference type="PROSITE" id="PS50126"/>
    </source>
</evidence>
<protein>
    <recommendedName>
        <fullName evidence="5">Small ribosomal subunit protein bS1</fullName>
    </recommendedName>
    <alternativeName>
        <fullName evidence="6">30S ribosomal protein S1</fullName>
    </alternativeName>
</protein>
<evidence type="ECO:0000313" key="9">
    <source>
        <dbReference type="EMBL" id="NYI72121.1"/>
    </source>
</evidence>
<dbReference type="SMART" id="SM00316">
    <property type="entry name" value="S1"/>
    <property type="match status" value="4"/>
</dbReference>
<evidence type="ECO:0000256" key="2">
    <source>
        <dbReference type="ARBA" id="ARBA00022884"/>
    </source>
</evidence>
<proteinExistence type="inferred from homology"/>
<dbReference type="GO" id="GO:0005840">
    <property type="term" value="C:ribosome"/>
    <property type="evidence" value="ECO:0007669"/>
    <property type="project" value="UniProtKB-KW"/>
</dbReference>
<dbReference type="RefSeq" id="WP_179445856.1">
    <property type="nucleotide sequence ID" value="NZ_JACBZS010000001.1"/>
</dbReference>
<dbReference type="FunFam" id="2.40.50.140:FF:000031">
    <property type="entry name" value="30S ribosomal protein S1"/>
    <property type="match status" value="1"/>
</dbReference>
<feature type="domain" description="S1 motif" evidence="8">
    <location>
        <begin position="123"/>
        <end position="188"/>
    </location>
</feature>
<dbReference type="NCBIfam" id="NF005911">
    <property type="entry name" value="PRK07899.1"/>
    <property type="match status" value="1"/>
</dbReference>
<dbReference type="GO" id="GO:0003735">
    <property type="term" value="F:structural constituent of ribosome"/>
    <property type="evidence" value="ECO:0007669"/>
    <property type="project" value="TreeGrafter"/>
</dbReference>
<evidence type="ECO:0000256" key="3">
    <source>
        <dbReference type="ARBA" id="ARBA00022980"/>
    </source>
</evidence>
<keyword evidence="2" id="KW-0694">RNA-binding</keyword>
<feature type="domain" description="S1 motif" evidence="8">
    <location>
        <begin position="209"/>
        <end position="277"/>
    </location>
</feature>
<dbReference type="AlphaFoldDB" id="A0A7Z0DB74"/>
<dbReference type="CDD" id="cd04465">
    <property type="entry name" value="S1_RPS1_repeat_ec2_hs2"/>
    <property type="match status" value="1"/>
</dbReference>
<dbReference type="PRINTS" id="PR00681">
    <property type="entry name" value="RIBOSOMALS1"/>
</dbReference>
<dbReference type="FunFam" id="2.40.50.140:FF:000013">
    <property type="entry name" value="30S ribosomal protein S1"/>
    <property type="match status" value="1"/>
</dbReference>
<feature type="compositionally biased region" description="Low complexity" evidence="7">
    <location>
        <begin position="464"/>
        <end position="478"/>
    </location>
</feature>
<dbReference type="EMBL" id="JACBZS010000001">
    <property type="protein sequence ID" value="NYI72121.1"/>
    <property type="molecule type" value="Genomic_DNA"/>
</dbReference>
<dbReference type="GO" id="GO:1990904">
    <property type="term" value="C:ribonucleoprotein complex"/>
    <property type="evidence" value="ECO:0007669"/>
    <property type="project" value="UniProtKB-KW"/>
</dbReference>
<dbReference type="CDD" id="cd05687">
    <property type="entry name" value="S1_RPS1_repeat_ec1_hs1"/>
    <property type="match status" value="1"/>
</dbReference>
<keyword evidence="3 9" id="KW-0689">Ribosomal protein</keyword>
<evidence type="ECO:0000256" key="7">
    <source>
        <dbReference type="SAM" id="MobiDB-lite"/>
    </source>
</evidence>
<dbReference type="NCBIfam" id="NF005208">
    <property type="entry name" value="PRK06676.1"/>
    <property type="match status" value="1"/>
</dbReference>
<dbReference type="InterPro" id="IPR003029">
    <property type="entry name" value="S1_domain"/>
</dbReference>
<gene>
    <name evidence="9" type="ORF">GGQ54_002681</name>
</gene>
<feature type="domain" description="S1 motif" evidence="8">
    <location>
        <begin position="36"/>
        <end position="105"/>
    </location>
</feature>
<comment type="caution">
    <text evidence="9">The sequence shown here is derived from an EMBL/GenBank/DDBJ whole genome shotgun (WGS) entry which is preliminary data.</text>
</comment>
<dbReference type="SUPFAM" id="SSF50249">
    <property type="entry name" value="Nucleic acid-binding proteins"/>
    <property type="match status" value="4"/>
</dbReference>
<dbReference type="Proteomes" id="UP000527616">
    <property type="component" value="Unassembled WGS sequence"/>
</dbReference>
<keyword evidence="10" id="KW-1185">Reference proteome</keyword>
<feature type="region of interest" description="Disordered" evidence="7">
    <location>
        <begin position="431"/>
        <end position="491"/>
    </location>
</feature>
<dbReference type="Pfam" id="PF00575">
    <property type="entry name" value="S1"/>
    <property type="match status" value="4"/>
</dbReference>
<dbReference type="GO" id="GO:0006412">
    <property type="term" value="P:translation"/>
    <property type="evidence" value="ECO:0007669"/>
    <property type="project" value="TreeGrafter"/>
</dbReference>
<reference evidence="9 10" key="1">
    <citation type="submission" date="2020-07" db="EMBL/GenBank/DDBJ databases">
        <title>Sequencing the genomes of 1000 actinobacteria strains.</title>
        <authorList>
            <person name="Klenk H.-P."/>
        </authorList>
    </citation>
    <scope>NUCLEOTIDE SEQUENCE [LARGE SCALE GENOMIC DNA]</scope>
    <source>
        <strain evidence="9 10">DSM 103164</strain>
    </source>
</reference>
<dbReference type="InterPro" id="IPR050437">
    <property type="entry name" value="Ribos_protein_bS1-like"/>
</dbReference>
<comment type="similarity">
    <text evidence="1">Belongs to the bacterial ribosomal protein bS1 family.</text>
</comment>
<dbReference type="FunFam" id="2.40.50.140:FF:000035">
    <property type="entry name" value="30S ribosomal protein S1"/>
    <property type="match status" value="1"/>
</dbReference>
<evidence type="ECO:0000256" key="1">
    <source>
        <dbReference type="ARBA" id="ARBA00006767"/>
    </source>
</evidence>
<dbReference type="InterPro" id="IPR035104">
    <property type="entry name" value="Ribosomal_protein_S1-like"/>
</dbReference>
<dbReference type="CDD" id="cd05688">
    <property type="entry name" value="S1_RPS1_repeat_ec3"/>
    <property type="match status" value="1"/>
</dbReference>
<dbReference type="InterPro" id="IPR012340">
    <property type="entry name" value="NA-bd_OB-fold"/>
</dbReference>
<sequence length="491" mass="54141">MTSSLEASPQVAVDDLGSPEAFLEAIDKTIKYFNDGDIVSGTVVKVDRDEVLLDIGYKTEGVIPSKELSIKHDVDPFEVVEVGDEIEALVQQKEDKEGRLILSKKRAQYERAWGTIEKIKDEDGVVTGQVIEVVKGGLIVDIGLRGFLPASLVEMRRVRDLQPYVGQELEAKIIELDKNRNNVVLSRRAWLEQTQSEVRQTFLTQLQKGQIRKGVVSSIVNFGAFVDLGGVDGLVHVSELSWKHIDHPSEVVAVGDEVTVEVLSVEMDRERVSLSLKATQEDPWQAFARLHQLGQIVPGKVTKLVPFGAFVRVEEGIEGLVHVSELAARHVEIPEQVVSVNDEVLVKIIDIDLERRRISLSLKQANEDVDVNADDFDPALYGMTASYDAEGNYVYPEGFDPETQEWKEGYEEQQRAWEQQYAEAHARWEAHKRQVEQAEQSADNASAVADTGYSSGGAAESTDDASGPAPAAGSLASDEALQALRDKLTGA</sequence>
<evidence type="ECO:0000256" key="5">
    <source>
        <dbReference type="ARBA" id="ARBA00035293"/>
    </source>
</evidence>
<organism evidence="9 10">
    <name type="scientific">Naumannella cuiyingiana</name>
    <dbReference type="NCBI Taxonomy" id="1347891"/>
    <lineage>
        <taxon>Bacteria</taxon>
        <taxon>Bacillati</taxon>
        <taxon>Actinomycetota</taxon>
        <taxon>Actinomycetes</taxon>
        <taxon>Propionibacteriales</taxon>
        <taxon>Propionibacteriaceae</taxon>
        <taxon>Naumannella</taxon>
    </lineage>
</organism>
<dbReference type="Gene3D" id="2.40.50.140">
    <property type="entry name" value="Nucleic acid-binding proteins"/>
    <property type="match status" value="4"/>
</dbReference>
<accession>A0A7Z0DB74</accession>
<evidence type="ECO:0000256" key="6">
    <source>
        <dbReference type="ARBA" id="ARBA00035517"/>
    </source>
</evidence>
<dbReference type="PANTHER" id="PTHR10724:SF7">
    <property type="entry name" value="SMALL RIBOSOMAL SUBUNIT PROTEIN BS1C"/>
    <property type="match status" value="1"/>
</dbReference>
<dbReference type="FunFam" id="2.40.50.140:FF:000039">
    <property type="entry name" value="30S ribosomal protein S1"/>
    <property type="match status" value="1"/>
</dbReference>
<feature type="domain" description="S1 motif" evidence="8">
    <location>
        <begin position="294"/>
        <end position="363"/>
    </location>
</feature>
<dbReference type="PANTHER" id="PTHR10724">
    <property type="entry name" value="30S RIBOSOMAL PROTEIN S1"/>
    <property type="match status" value="1"/>
</dbReference>
<keyword evidence="4" id="KW-0687">Ribonucleoprotein</keyword>
<dbReference type="GO" id="GO:0003729">
    <property type="term" value="F:mRNA binding"/>
    <property type="evidence" value="ECO:0007669"/>
    <property type="project" value="TreeGrafter"/>
</dbReference>